<dbReference type="GO" id="GO:0030130">
    <property type="term" value="C:clathrin coat of trans-Golgi network vesicle"/>
    <property type="evidence" value="ECO:0007669"/>
    <property type="project" value="InterPro"/>
</dbReference>
<dbReference type="PANTHER" id="PTHR10639:SF7">
    <property type="entry name" value="CLATHRIN LIGHT CHAIN"/>
    <property type="match status" value="1"/>
</dbReference>
<dbReference type="PANTHER" id="PTHR10639">
    <property type="entry name" value="CLATHRIN LIGHT CHAIN"/>
    <property type="match status" value="1"/>
</dbReference>
<dbReference type="GO" id="GO:0005198">
    <property type="term" value="F:structural molecule activity"/>
    <property type="evidence" value="ECO:0007669"/>
    <property type="project" value="InterPro"/>
</dbReference>
<sequence length="220" mass="24055">MSGLLNGDVDPAADFLKREQDELGGLADEVVSAGGGLGAAAASTSDAAPSDDDFGFLEAPPTTSEVKQEPSSTNNSAMRSTPSPALVKEEAEKIVKWREEQKIRLMEKDEEEKREIEVLRNEAKRALTEWQRNHDEQIAKTRKANLEAEEDHEATAASVGTENGSGESGQLWERISKLCEFNPKNARGTKDTSRMRGIILQLKQNPPLPPVSRLSTAQRS</sequence>
<protein>
    <recommendedName>
        <fullName evidence="6">Clathrin light chain</fullName>
    </recommendedName>
</protein>
<feature type="compositionally biased region" description="Polar residues" evidence="7">
    <location>
        <begin position="61"/>
        <end position="83"/>
    </location>
</feature>
<comment type="similarity">
    <text evidence="2 6">Belongs to the clathrin light chain family.</text>
</comment>
<evidence type="ECO:0000256" key="5">
    <source>
        <dbReference type="ARBA" id="ARBA00023329"/>
    </source>
</evidence>
<dbReference type="GO" id="GO:0030672">
    <property type="term" value="C:synaptic vesicle membrane"/>
    <property type="evidence" value="ECO:0007669"/>
    <property type="project" value="TreeGrafter"/>
</dbReference>
<reference evidence="8" key="1">
    <citation type="submission" date="2020-11" db="EMBL/GenBank/DDBJ databases">
        <authorList>
            <person name="Tran Van P."/>
        </authorList>
    </citation>
    <scope>NUCLEOTIDE SEQUENCE</scope>
</reference>
<dbReference type="GO" id="GO:0006886">
    <property type="term" value="P:intracellular protein transport"/>
    <property type="evidence" value="ECO:0007669"/>
    <property type="project" value="InterPro"/>
</dbReference>
<dbReference type="InterPro" id="IPR000996">
    <property type="entry name" value="Clathrin_L-chain"/>
</dbReference>
<feature type="region of interest" description="Disordered" evidence="7">
    <location>
        <begin position="37"/>
        <end position="87"/>
    </location>
</feature>
<evidence type="ECO:0000256" key="4">
    <source>
        <dbReference type="ARBA" id="ARBA00023176"/>
    </source>
</evidence>
<keyword evidence="5 6" id="KW-0968">Cytoplasmic vesicle</keyword>
<evidence type="ECO:0000256" key="6">
    <source>
        <dbReference type="RuleBase" id="RU363137"/>
    </source>
</evidence>
<gene>
    <name evidence="8" type="ORF">CTOB1V02_LOCUS2648</name>
</gene>
<dbReference type="PROSITE" id="PS00581">
    <property type="entry name" value="CLATHRIN_LIGHT_CHN_2"/>
    <property type="match status" value="1"/>
</dbReference>
<evidence type="ECO:0000313" key="8">
    <source>
        <dbReference type="EMBL" id="CAD7224695.1"/>
    </source>
</evidence>
<comment type="function">
    <text evidence="6">Clathrin is the major protein of the polyhedral coat of coated pits and vesicles.</text>
</comment>
<evidence type="ECO:0000256" key="1">
    <source>
        <dbReference type="ARBA" id="ARBA00004180"/>
    </source>
</evidence>
<proteinExistence type="inferred from homology"/>
<dbReference type="GO" id="GO:0072583">
    <property type="term" value="P:clathrin-dependent endocytosis"/>
    <property type="evidence" value="ECO:0007669"/>
    <property type="project" value="TreeGrafter"/>
</dbReference>
<dbReference type="AlphaFoldDB" id="A0A7R8ZI68"/>
<dbReference type="GO" id="GO:0032050">
    <property type="term" value="F:clathrin heavy chain binding"/>
    <property type="evidence" value="ECO:0007669"/>
    <property type="project" value="TreeGrafter"/>
</dbReference>
<feature type="region of interest" description="Disordered" evidence="7">
    <location>
        <begin position="139"/>
        <end position="220"/>
    </location>
</feature>
<evidence type="ECO:0000256" key="7">
    <source>
        <dbReference type="SAM" id="MobiDB-lite"/>
    </source>
</evidence>
<feature type="compositionally biased region" description="Low complexity" evidence="7">
    <location>
        <begin position="39"/>
        <end position="48"/>
    </location>
</feature>
<accession>A0A7R8ZI68</accession>
<dbReference type="EMBL" id="OB660421">
    <property type="protein sequence ID" value="CAD7224695.1"/>
    <property type="molecule type" value="Genomic_DNA"/>
</dbReference>
<evidence type="ECO:0000256" key="2">
    <source>
        <dbReference type="ARBA" id="ARBA00005263"/>
    </source>
</evidence>
<comment type="subcellular location">
    <subcellularLocation>
        <location evidence="1 6">Cytoplasmic vesicle membrane</location>
        <topology evidence="1 6">Peripheral membrane protein</topology>
        <orientation evidence="1 6">Cytoplasmic side</orientation>
    </subcellularLocation>
    <subcellularLocation>
        <location evidence="6">Membrane</location>
        <location evidence="6">Coated pit</location>
        <topology evidence="6">Peripheral membrane protein</topology>
        <orientation evidence="6">Cytoplasmic side</orientation>
    </subcellularLocation>
    <text evidence="6">Cytoplasmic face of coated pits and vesicles.</text>
</comment>
<organism evidence="8">
    <name type="scientific">Cyprideis torosa</name>
    <dbReference type="NCBI Taxonomy" id="163714"/>
    <lineage>
        <taxon>Eukaryota</taxon>
        <taxon>Metazoa</taxon>
        <taxon>Ecdysozoa</taxon>
        <taxon>Arthropoda</taxon>
        <taxon>Crustacea</taxon>
        <taxon>Oligostraca</taxon>
        <taxon>Ostracoda</taxon>
        <taxon>Podocopa</taxon>
        <taxon>Podocopida</taxon>
        <taxon>Cytherocopina</taxon>
        <taxon>Cytheroidea</taxon>
        <taxon>Cytherideidae</taxon>
        <taxon>Cyprideis</taxon>
    </lineage>
</organism>
<keyword evidence="3 6" id="KW-0472">Membrane</keyword>
<name>A0A7R8ZI68_9CRUS</name>
<keyword evidence="4 6" id="KW-0168">Coated pit</keyword>
<dbReference type="OrthoDB" id="5512at2759"/>
<dbReference type="GO" id="GO:0030132">
    <property type="term" value="C:clathrin coat of coated pit"/>
    <property type="evidence" value="ECO:0007669"/>
    <property type="project" value="InterPro"/>
</dbReference>
<dbReference type="GO" id="GO:0099631">
    <property type="term" value="C:postsynaptic endocytic zone cytoplasmic component"/>
    <property type="evidence" value="ECO:0007669"/>
    <property type="project" value="TreeGrafter"/>
</dbReference>
<evidence type="ECO:0000256" key="3">
    <source>
        <dbReference type="ARBA" id="ARBA00023136"/>
    </source>
</evidence>
<dbReference type="Pfam" id="PF01086">
    <property type="entry name" value="Clathrin_lg_ch"/>
    <property type="match status" value="1"/>
</dbReference>